<dbReference type="RefSeq" id="WP_015755954.1">
    <property type="nucleotide sequence ID" value="NC_013216.1"/>
</dbReference>
<keyword evidence="2" id="KW-0687">Ribonucleoprotein</keyword>
<dbReference type="Pfam" id="PF01248">
    <property type="entry name" value="Ribosomal_L7Ae"/>
    <property type="match status" value="1"/>
</dbReference>
<dbReference type="OrthoDB" id="2353623at2"/>
<dbReference type="Proteomes" id="UP000002217">
    <property type="component" value="Chromosome"/>
</dbReference>
<dbReference type="PRINTS" id="PR00884">
    <property type="entry name" value="RIBOSOMALHS6"/>
</dbReference>
<evidence type="ECO:0000313" key="3">
    <source>
        <dbReference type="Proteomes" id="UP000002217"/>
    </source>
</evidence>
<dbReference type="HOGENOM" id="CLU_168063_1_0_9"/>
<sequence>MPYERLKLAQKKTVGLKQTLKACHRGNVECVYIATDAEANVTAPVQKLCQEKSIAVVKVKSMRDLGKACGIEVACAVAAAIK</sequence>
<feature type="domain" description="Ribosomal protein eL8/eL30/eS12/Gadd45" evidence="1">
    <location>
        <begin position="10"/>
        <end position="80"/>
    </location>
</feature>
<dbReference type="InterPro" id="IPR029064">
    <property type="entry name" value="Ribosomal_eL30-like_sf"/>
</dbReference>
<dbReference type="STRING" id="485916.Dtox_0280"/>
<dbReference type="AlphaFoldDB" id="C8W3X9"/>
<accession>C8W3X9</accession>
<dbReference type="EMBL" id="CP001720">
    <property type="protein sequence ID" value="ACV61233.1"/>
    <property type="molecule type" value="Genomic_DNA"/>
</dbReference>
<proteinExistence type="predicted"/>
<dbReference type="InterPro" id="IPR004038">
    <property type="entry name" value="Ribosomal_eL8/eL30/eS12/Gad45"/>
</dbReference>
<gene>
    <name evidence="2" type="ordered locus">Dtox_0280</name>
</gene>
<dbReference type="Gene3D" id="3.30.1330.30">
    <property type="match status" value="1"/>
</dbReference>
<evidence type="ECO:0000259" key="1">
    <source>
        <dbReference type="Pfam" id="PF01248"/>
    </source>
</evidence>
<dbReference type="SUPFAM" id="SSF55315">
    <property type="entry name" value="L30e-like"/>
    <property type="match status" value="1"/>
</dbReference>
<dbReference type="KEGG" id="dae:Dtox_0280"/>
<keyword evidence="2" id="KW-0689">Ribosomal protein</keyword>
<evidence type="ECO:0000313" key="2">
    <source>
        <dbReference type="EMBL" id="ACV61233.1"/>
    </source>
</evidence>
<organism evidence="2 3">
    <name type="scientific">Desulfofarcimen acetoxidans (strain ATCC 49208 / DSM 771 / KCTC 5769 / VKM B-1644 / 5575)</name>
    <name type="common">Desulfotomaculum acetoxidans</name>
    <dbReference type="NCBI Taxonomy" id="485916"/>
    <lineage>
        <taxon>Bacteria</taxon>
        <taxon>Bacillati</taxon>
        <taxon>Bacillota</taxon>
        <taxon>Clostridia</taxon>
        <taxon>Eubacteriales</taxon>
        <taxon>Peptococcaceae</taxon>
        <taxon>Desulfofarcimen</taxon>
    </lineage>
</organism>
<dbReference type="GO" id="GO:0005840">
    <property type="term" value="C:ribosome"/>
    <property type="evidence" value="ECO:0007669"/>
    <property type="project" value="UniProtKB-KW"/>
</dbReference>
<keyword evidence="3" id="KW-1185">Reference proteome</keyword>
<dbReference type="eggNOG" id="COG1358">
    <property type="taxonomic scope" value="Bacteria"/>
</dbReference>
<protein>
    <submittedName>
        <fullName evidence="2">Putative ribosomal protein L7Ae-like protein</fullName>
    </submittedName>
</protein>
<name>C8W3X9_DESAS</name>
<reference evidence="2 3" key="1">
    <citation type="journal article" date="2009" name="Stand. Genomic Sci.">
        <title>Complete genome sequence of Desulfotomaculum acetoxidans type strain (5575).</title>
        <authorList>
            <person name="Spring S."/>
            <person name="Lapidus A."/>
            <person name="Schroder M."/>
            <person name="Gleim D."/>
            <person name="Sims D."/>
            <person name="Meincke L."/>
            <person name="Glavina Del Rio T."/>
            <person name="Tice H."/>
            <person name="Copeland A."/>
            <person name="Cheng J.F."/>
            <person name="Lucas S."/>
            <person name="Chen F."/>
            <person name="Nolan M."/>
            <person name="Bruce D."/>
            <person name="Goodwin L."/>
            <person name="Pitluck S."/>
            <person name="Ivanova N."/>
            <person name="Mavromatis K."/>
            <person name="Mikhailova N."/>
            <person name="Pati A."/>
            <person name="Chen A."/>
            <person name="Palaniappan K."/>
            <person name="Land M."/>
            <person name="Hauser L."/>
            <person name="Chang Y.J."/>
            <person name="Jeffries C.D."/>
            <person name="Chain P."/>
            <person name="Saunders E."/>
            <person name="Brettin T."/>
            <person name="Detter J.C."/>
            <person name="Goker M."/>
            <person name="Bristow J."/>
            <person name="Eisen J.A."/>
            <person name="Markowitz V."/>
            <person name="Hugenholtz P."/>
            <person name="Kyrpides N.C."/>
            <person name="Klenk H.P."/>
            <person name="Han C."/>
        </authorList>
    </citation>
    <scope>NUCLEOTIDE SEQUENCE [LARGE SCALE GENOMIC DNA]</scope>
    <source>
        <strain evidence="3">ATCC 49208 / DSM 771 / VKM B-1644</strain>
    </source>
</reference>